<dbReference type="STRING" id="112248.SAMN05444392_11615"/>
<proteinExistence type="predicted"/>
<accession>A0A1M5AV82</accession>
<dbReference type="AlphaFoldDB" id="A0A1M5AV82"/>
<evidence type="ECO:0000313" key="2">
    <source>
        <dbReference type="Proteomes" id="UP000184476"/>
    </source>
</evidence>
<reference evidence="1 2" key="1">
    <citation type="submission" date="2016-11" db="EMBL/GenBank/DDBJ databases">
        <authorList>
            <person name="Jaros S."/>
            <person name="Januszkiewicz K."/>
            <person name="Wedrychowicz H."/>
        </authorList>
    </citation>
    <scope>NUCLEOTIDE SEQUENCE [LARGE SCALE GENOMIC DNA]</scope>
    <source>
        <strain evidence="1 2">DSM 44666</strain>
    </source>
</reference>
<keyword evidence="2" id="KW-1185">Reference proteome</keyword>
<organism evidence="1 2">
    <name type="scientific">Seinonella peptonophila</name>
    <dbReference type="NCBI Taxonomy" id="112248"/>
    <lineage>
        <taxon>Bacteria</taxon>
        <taxon>Bacillati</taxon>
        <taxon>Bacillota</taxon>
        <taxon>Bacilli</taxon>
        <taxon>Bacillales</taxon>
        <taxon>Thermoactinomycetaceae</taxon>
        <taxon>Seinonella</taxon>
    </lineage>
</organism>
<evidence type="ECO:0000313" key="1">
    <source>
        <dbReference type="EMBL" id="SHF33987.1"/>
    </source>
</evidence>
<dbReference type="Proteomes" id="UP000184476">
    <property type="component" value="Unassembled WGS sequence"/>
</dbReference>
<protein>
    <submittedName>
        <fullName evidence="1">Uncharacterized protein</fullName>
    </submittedName>
</protein>
<sequence>MKHQEIGIGHRGIVDQKNSKVIQFDQASVFAEYCKVISDTFCPFLKPAEKANVLFATEYKVNADDLAGIQETMFYYGVMHVEALRRFRYQNRNSSKGILACDNVIFVLDDKFHGIDGQALFSWPHWLLKVLYSQVGVMIGKFWIGEKINGRNGLAIPEPPCHFFSIRSVIKERDPYFFTKAPQLLSQIIQSTDSLANVHKSLLPNGCNLDFASMMKHDYYQIVLEWGRKEWEKKGTKA</sequence>
<dbReference type="EMBL" id="FQVL01000016">
    <property type="protein sequence ID" value="SHF33987.1"/>
    <property type="molecule type" value="Genomic_DNA"/>
</dbReference>
<gene>
    <name evidence="1" type="ORF">SAMN05444392_11615</name>
</gene>
<name>A0A1M5AV82_9BACL</name>